<dbReference type="GO" id="GO:0007156">
    <property type="term" value="P:homophilic cell adhesion via plasma membrane adhesion molecules"/>
    <property type="evidence" value="ECO:0007669"/>
    <property type="project" value="InterPro"/>
</dbReference>
<protein>
    <recommendedName>
        <fullName evidence="4">Cadherin domain-containing protein</fullName>
    </recommendedName>
</protein>
<feature type="domain" description="Cadherin" evidence="4">
    <location>
        <begin position="1448"/>
        <end position="1554"/>
    </location>
</feature>
<organism evidence="5 6">
    <name type="scientific">Christiangramia sabulilitoris</name>
    <dbReference type="NCBI Taxonomy" id="2583991"/>
    <lineage>
        <taxon>Bacteria</taxon>
        <taxon>Pseudomonadati</taxon>
        <taxon>Bacteroidota</taxon>
        <taxon>Flavobacteriia</taxon>
        <taxon>Flavobacteriales</taxon>
        <taxon>Flavobacteriaceae</taxon>
        <taxon>Christiangramia</taxon>
    </lineage>
</organism>
<dbReference type="RefSeq" id="WP_143410314.1">
    <property type="nucleotide sequence ID" value="NZ_VHSF01000001.1"/>
</dbReference>
<evidence type="ECO:0000313" key="5">
    <source>
        <dbReference type="EMBL" id="TRO67540.1"/>
    </source>
</evidence>
<proteinExistence type="predicted"/>
<dbReference type="OrthoDB" id="2582440at2"/>
<feature type="region of interest" description="Disordered" evidence="3">
    <location>
        <begin position="2648"/>
        <end position="2795"/>
    </location>
</feature>
<feature type="domain" description="Cadherin" evidence="4">
    <location>
        <begin position="2063"/>
        <end position="2165"/>
    </location>
</feature>
<dbReference type="Proteomes" id="UP000315131">
    <property type="component" value="Unassembled WGS sequence"/>
</dbReference>
<evidence type="ECO:0000313" key="6">
    <source>
        <dbReference type="Proteomes" id="UP000315131"/>
    </source>
</evidence>
<evidence type="ECO:0000256" key="1">
    <source>
        <dbReference type="ARBA" id="ARBA00022692"/>
    </source>
</evidence>
<keyword evidence="6" id="KW-1185">Reference proteome</keyword>
<dbReference type="Gene3D" id="2.60.40.10">
    <property type="entry name" value="Immunoglobulins"/>
    <property type="match status" value="6"/>
</dbReference>
<feature type="domain" description="Cadherin" evidence="4">
    <location>
        <begin position="2294"/>
        <end position="2369"/>
    </location>
</feature>
<keyword evidence="2" id="KW-0472">Membrane</keyword>
<feature type="domain" description="Cadherin" evidence="4">
    <location>
        <begin position="1683"/>
        <end position="1759"/>
    </location>
</feature>
<dbReference type="CDD" id="cd11304">
    <property type="entry name" value="Cadherin_repeat"/>
    <property type="match status" value="5"/>
</dbReference>
<name>A0A550I992_9FLAO</name>
<evidence type="ECO:0000256" key="3">
    <source>
        <dbReference type="SAM" id="MobiDB-lite"/>
    </source>
</evidence>
<feature type="domain" description="Cadherin" evidence="4">
    <location>
        <begin position="1264"/>
        <end position="1350"/>
    </location>
</feature>
<dbReference type="InterPro" id="IPR002126">
    <property type="entry name" value="Cadherin-like_dom"/>
</dbReference>
<feature type="domain" description="Cadherin" evidence="4">
    <location>
        <begin position="2374"/>
        <end position="2470"/>
    </location>
</feature>
<gene>
    <name evidence="5" type="ORF">FGM01_06570</name>
</gene>
<dbReference type="PANTHER" id="PTHR24026">
    <property type="entry name" value="FAT ATYPICAL CADHERIN-RELATED"/>
    <property type="match status" value="1"/>
</dbReference>
<feature type="region of interest" description="Disordered" evidence="3">
    <location>
        <begin position="51"/>
        <end position="85"/>
    </location>
</feature>
<evidence type="ECO:0000256" key="2">
    <source>
        <dbReference type="ARBA" id="ARBA00022989"/>
    </source>
</evidence>
<dbReference type="EMBL" id="VHSF01000001">
    <property type="protein sequence ID" value="TRO67540.1"/>
    <property type="molecule type" value="Genomic_DNA"/>
</dbReference>
<comment type="caution">
    <text evidence="5">The sequence shown here is derived from an EMBL/GenBank/DDBJ whole genome shotgun (WGS) entry which is preliminary data.</text>
</comment>
<accession>A0A550I992</accession>
<dbReference type="Pfam" id="PF11617">
    <property type="entry name" value="Cu-binding_MopE"/>
    <property type="match status" value="8"/>
</dbReference>
<dbReference type="GO" id="GO:0005509">
    <property type="term" value="F:calcium ion binding"/>
    <property type="evidence" value="ECO:0007669"/>
    <property type="project" value="InterPro"/>
</dbReference>
<dbReference type="GO" id="GO:0005886">
    <property type="term" value="C:plasma membrane"/>
    <property type="evidence" value="ECO:0007669"/>
    <property type="project" value="UniProtKB-SubCell"/>
</dbReference>
<dbReference type="InterPro" id="IPR015919">
    <property type="entry name" value="Cadherin-like_sf"/>
</dbReference>
<feature type="non-terminal residue" evidence="5">
    <location>
        <position position="2978"/>
    </location>
</feature>
<reference evidence="5 6" key="1">
    <citation type="submission" date="2019-06" db="EMBL/GenBank/DDBJ databases">
        <title>Gramella sabulilitoris sp. nov., isolated from a marine sand.</title>
        <authorList>
            <person name="Yoon J.-H."/>
        </authorList>
    </citation>
    <scope>NUCLEOTIDE SEQUENCE [LARGE SCALE GENOMIC DNA]</scope>
    <source>
        <strain evidence="5 6">HSMS-1</strain>
    </source>
</reference>
<dbReference type="SMART" id="SM00112">
    <property type="entry name" value="CA"/>
    <property type="match status" value="6"/>
</dbReference>
<dbReference type="InterPro" id="IPR021655">
    <property type="entry name" value="Put_metal-bd"/>
</dbReference>
<feature type="domain" description="Cadherin" evidence="4">
    <location>
        <begin position="1961"/>
        <end position="2067"/>
    </location>
</feature>
<feature type="region of interest" description="Disordered" evidence="3">
    <location>
        <begin position="2948"/>
        <end position="2978"/>
    </location>
</feature>
<feature type="region of interest" description="Disordered" evidence="3">
    <location>
        <begin position="2859"/>
        <end position="2888"/>
    </location>
</feature>
<feature type="domain" description="Cadherin" evidence="4">
    <location>
        <begin position="2475"/>
        <end position="2571"/>
    </location>
</feature>
<feature type="compositionally biased region" description="Acidic residues" evidence="3">
    <location>
        <begin position="2729"/>
        <end position="2747"/>
    </location>
</feature>
<dbReference type="SUPFAM" id="SSF49313">
    <property type="entry name" value="Cadherin-like"/>
    <property type="match status" value="5"/>
</dbReference>
<keyword evidence="2" id="KW-1133">Transmembrane helix</keyword>
<keyword evidence="1" id="KW-0812">Transmembrane</keyword>
<feature type="domain" description="Cadherin" evidence="4">
    <location>
        <begin position="2185"/>
        <end position="2268"/>
    </location>
</feature>
<dbReference type="PANTHER" id="PTHR24026:SF126">
    <property type="entry name" value="PROTOCADHERIN FAT 4"/>
    <property type="match status" value="1"/>
</dbReference>
<dbReference type="InterPro" id="IPR013783">
    <property type="entry name" value="Ig-like_fold"/>
</dbReference>
<dbReference type="Gene3D" id="2.60.40.60">
    <property type="entry name" value="Cadherins"/>
    <property type="match status" value="8"/>
</dbReference>
<feature type="compositionally biased region" description="Polar residues" evidence="3">
    <location>
        <begin position="2648"/>
        <end position="2659"/>
    </location>
</feature>
<sequence>MKKFLLPGIFTILFLLSFVNLSAQTKGLIYKPATSSGQAVLDPNLDGYTSDSNQGFVANDESESEIPYTPLPSLGAPEPPRDLGPGPSCGFTDLVKSSDNHTIYTYLDANENLMFRFRLGGTAENSKAYSILIDTDEKFGATGPNADPNYIPGNPGFEIEVVLRTNFGVGLYDVDGTVAATEIGDATVDRPYNDFAQKSIAFSEICNDDDYFYDFYIPFADITAAFGITTSTPLRMVGNTVINPNEAIGNNGISDLGGADDSTGTIDNLWGELIDVFPPTSVSEIGTGTTLAPRANCPGIDSPIDINDTSISGTSDYNGATIELFRNGISEGTTSTQADGSWVMSGLSPALDDDSFSATVTHLSGDPAYSTSYRDCNETAVGTCTNPPIIEGYTSGSKGLVGTTDGPAGTVIRIYEYPSNTLWAGSADNPYTTVSDNERWVIEGGQGQSLPQGNYYATAQAPGQCESEISIIVCRSKNNGGTAVVPTISTSPIYTTATTISGTSGSGAYIELYIDGIRSSYNTTASGTTWTITGITGLTQGQSLIVLSTESGVTCPSQSEVYYVEGISQAPQITGDYCVSSGSSISAVQGISNEPENTEINVYSSSVSSDPNPTLVGTALVDATGNWALNGLNLNSGTFIRATAIAAGESESNYSNEIQILDQTSDAALAITSDPVTEGDASISGTGTSGNTVYLYLDGNIVDGFSATVAGDGTWTISGLDAASAGYDVLYAGAETGVTSKEGSLCESVEVTGPIVQCIPPAAQGFAAISPVDICDNETISFEINPTEEFIVYELIDQAGNPIGPAKIGNSSGAPVTLTTYPLSASANIISVKVKTQKVGIECDDEFGPAINISVNAVPQISMSNAALEVCKGETNVDLTYVIDANGPALDYSIDFDNDANLAGLTDVLNDTNVASPVAVNIPSDISGGIYNGVFTIRNSGSTACTSNQISFTIEVIAPEITSASSTDPSSCVSTNGIITLQGLLPSENYSALTYTDNGVTVNNGVFTTNASGEYQITGLDAGTYEDFVVEYNSCASPAFNGPVVLADPGAATIAYAGQTDPTNCDTPNGEIILSGVTSGNYTVNYIFGGSSVSQSITADGGGITIGGLQPGNYSQFYITDASGCDSNVLSGPISLANAGIPTITLGSNPSVRTGTGNTEFTYSGTSNSPDTYSIDFDAAAETEGFDDVSNSLSSSPISVSVPATAGAGVYNATFTVRNSTTGCVSTGYPVTITVTANTAPSLTNFSSNPSASLDYAENGTGNVIDWDATDAENDALSFTLSGADSVLFNLSADGILTFITAPDFEDSSSDNIHNVTITVSDGLLSDTQDLTINVTDVVEEANFTIDPIADATVGENSAYTGPTPALSGDTPVGAVTWTITGDDAADFTVDSNGVISMVARDFENPQDANTDNIYEVTLTATDADGNTDTEAWTVTVTDVTETSNFTIGTIANATVAENSAYTGPTPALSGDAPVGSVTWTITGDDAADFTVDSNGVISMVARDFENPQDANTDNIYEVTLTATDADGNTDLEAWTVTVTDVTETSNFTIDPIADATVAENSASTGPTPALSGDTPVGSVTWTITGDDAADFTVDSATGVVSMIARDFENPQDANTDNIYEVTLTSTDADGNTDTEAWTVTVTDVTETSNFTIDAIADATLAENSAYTGLTPTLSGDTPVGAVTWTITGADAADFTVDSNGVVSMVARDFENPQDANTNNIYELTLNATDADGNTASEAWTLTVTDVTETSNFTIDPIADATVAENSAYTGPTPALSGDTPVGSVTWTITGDDAADFTVDLATGVVSMVARDFENPQDANTDNIYEVTLNATDADGNTASEAWTVTVTDVTETSNFTVDAIADATVVENSAYTGPTPALSGDTPVGAVTWTITGADAADFTVDSATGVVSMVVRDFESPADANTNNIYEVTLNATDADGNTDTEAWTVTVTDVTETSNFTIDAIADATVAENSAYTGPTPALSGDTPVGAVSWTITGDDAADFSVDSNGVISMVARDFESPADANTNNIYEVTLNATDADGNTASEAWTVTVTDVVESAMFTLTPVEDTTVEENEVYTSSSQSVASGSPIGNLTYSITGGLDKDSFTINPTTGVVNMIARDFEIPADSNLDNIYEIVITATDEDGNTANEDWKVTVTDVNEGPLFNIDPVSNTIWDENSVYSSGDQSITGMPIAPVTWTISGGTDADKFTIDSATGNVTMQAKDFEIPVDSNFDNFYAITITATDNVGNTDDESWTVQITDVNEAPVITNFSSDATASIDYAENGTGNVIDWDASDVDGDVLTFTLSGADRALFDLDTNTGILTFKSSPNFEGAGDNVYEAIVTVSDGFLSDTQTLTVNVTNQNEAPVITNNGSAAIHSVDYAENGTGNVINWDASDVDGDDLIFTLSGADAALFDLDTNTGILTFKSSPDFEGAGDNIYEAIVTASDGFLSDTQTLTVNVTDENEAPVISNNSSAATHSVDYAENGTGNVIDWDASDVDGDDLTFTLSGADAALFDLDTNTGILTFKSSPDFEGAGGNIYEAIVTVSDGFLSDTQTLTVNVTDVNDTSVFYADTDDDGFGDASNTLVAETVPPGYVTNNTDCDDTDENEFPGQTWYLDADGDGYSDGTSVVTCERPASHFTAAELTGTSGDCNDSNAAINPGASEIQYDGIDNDCDPSTPDTVDADGDGVNSDTDCDDNNPAVNPNATEIPDNGIDDDCNPATLDSSADTDDDGDGQTENEGDCDDTNPAIYSGATEVLYDGIDNDCDPSTPDTVDADGDGVNSDTDCDDTDENEFPGQTWYLDADGDGYSDGTSVVTCERPASHFIAAELTDTTGDCNDSNAAINPDASEIQYDGIDNDCDPSTPDTVDADGDGVNSDTDCDDTDENEFPGQTWYLDADGDGYGDGTSVVTCERPASHFTEAELTDTSGDCNDSNAAINPDASEIQYDGIDNDCDPSTPDTVDADGDGVNSDTDCD</sequence>
<evidence type="ECO:0000259" key="4">
    <source>
        <dbReference type="PROSITE" id="PS50268"/>
    </source>
</evidence>
<dbReference type="PROSITE" id="PS50268">
    <property type="entry name" value="CADHERIN_2"/>
    <property type="match status" value="9"/>
</dbReference>